<evidence type="ECO:0000256" key="3">
    <source>
        <dbReference type="ARBA" id="ARBA00022692"/>
    </source>
</evidence>
<reference evidence="9" key="1">
    <citation type="submission" date="2016-05" db="EMBL/GenBank/DDBJ databases">
        <title>Comparative genomics of biotechnologically important yeasts.</title>
        <authorList>
            <consortium name="DOE Joint Genome Institute"/>
            <person name="Riley R."/>
            <person name="Haridas S."/>
            <person name="Wolfe K.H."/>
            <person name="Lopes M.R."/>
            <person name="Hittinger C.T."/>
            <person name="Goker M."/>
            <person name="Salamov A."/>
            <person name="Wisecaver J."/>
            <person name="Long T.M."/>
            <person name="Aerts A.L."/>
            <person name="Barry K."/>
            <person name="Choi C."/>
            <person name="Clum A."/>
            <person name="Coughlan A.Y."/>
            <person name="Deshpande S."/>
            <person name="Douglass A.P."/>
            <person name="Hanson S.J."/>
            <person name="Klenk H.-P."/>
            <person name="Labutti K."/>
            <person name="Lapidus A."/>
            <person name="Lindquist E."/>
            <person name="Lipzen A."/>
            <person name="Meier-Kolthoff J.P."/>
            <person name="Ohm R.A."/>
            <person name="Otillar R.P."/>
            <person name="Pangilinan J."/>
            <person name="Peng Y."/>
            <person name="Rokas A."/>
            <person name="Rosa C.A."/>
            <person name="Scheuner C."/>
            <person name="Sibirny A.A."/>
            <person name="Slot J.C."/>
            <person name="Stielow J.B."/>
            <person name="Sun H."/>
            <person name="Kurtzman C.P."/>
            <person name="Blackwell M."/>
            <person name="Grigoriev I.V."/>
            <person name="Jeffries T.W."/>
        </authorList>
    </citation>
    <scope>NUCLEOTIDE SEQUENCE [LARGE SCALE GENOMIC DNA]</scope>
    <source>
        <strain evidence="9">NRRL Y-2460</strain>
    </source>
</reference>
<evidence type="ECO:0000256" key="1">
    <source>
        <dbReference type="ARBA" id="ARBA00004141"/>
    </source>
</evidence>
<dbReference type="InterPro" id="IPR036259">
    <property type="entry name" value="MFS_trans_sf"/>
</dbReference>
<feature type="transmembrane region" description="Helical" evidence="6">
    <location>
        <begin position="294"/>
        <end position="318"/>
    </location>
</feature>
<feature type="transmembrane region" description="Helical" evidence="6">
    <location>
        <begin position="135"/>
        <end position="154"/>
    </location>
</feature>
<feature type="transmembrane region" description="Helical" evidence="6">
    <location>
        <begin position="386"/>
        <end position="405"/>
    </location>
</feature>
<evidence type="ECO:0000313" key="8">
    <source>
        <dbReference type="EMBL" id="ODV93697.1"/>
    </source>
</evidence>
<dbReference type="AlphaFoldDB" id="A0A1E4TPM5"/>
<keyword evidence="2" id="KW-0813">Transport</keyword>
<gene>
    <name evidence="8" type="ORF">PACTADRAFT_45626</name>
</gene>
<feature type="transmembrane region" description="Helical" evidence="6">
    <location>
        <begin position="417"/>
        <end position="440"/>
    </location>
</feature>
<organism evidence="8 9">
    <name type="scientific">Pachysolen tannophilus NRRL Y-2460</name>
    <dbReference type="NCBI Taxonomy" id="669874"/>
    <lineage>
        <taxon>Eukaryota</taxon>
        <taxon>Fungi</taxon>
        <taxon>Dikarya</taxon>
        <taxon>Ascomycota</taxon>
        <taxon>Saccharomycotina</taxon>
        <taxon>Pichiomycetes</taxon>
        <taxon>Pachysolenaceae</taxon>
        <taxon>Pachysolen</taxon>
    </lineage>
</organism>
<dbReference type="OrthoDB" id="4454541at2759"/>
<proteinExistence type="predicted"/>
<feature type="transmembrane region" description="Helical" evidence="6">
    <location>
        <begin position="195"/>
        <end position="213"/>
    </location>
</feature>
<keyword evidence="5 6" id="KW-0472">Membrane</keyword>
<evidence type="ECO:0000259" key="7">
    <source>
        <dbReference type="PROSITE" id="PS50850"/>
    </source>
</evidence>
<evidence type="ECO:0000256" key="6">
    <source>
        <dbReference type="SAM" id="Phobius"/>
    </source>
</evidence>
<keyword evidence="4 6" id="KW-1133">Transmembrane helix</keyword>
<dbReference type="Proteomes" id="UP000094236">
    <property type="component" value="Unassembled WGS sequence"/>
</dbReference>
<dbReference type="GO" id="GO:0022857">
    <property type="term" value="F:transmembrane transporter activity"/>
    <property type="evidence" value="ECO:0007669"/>
    <property type="project" value="InterPro"/>
</dbReference>
<dbReference type="GO" id="GO:0016020">
    <property type="term" value="C:membrane"/>
    <property type="evidence" value="ECO:0007669"/>
    <property type="project" value="UniProtKB-SubCell"/>
</dbReference>
<dbReference type="InterPro" id="IPR020846">
    <property type="entry name" value="MFS_dom"/>
</dbReference>
<keyword evidence="3 6" id="KW-0812">Transmembrane</keyword>
<feature type="transmembrane region" description="Helical" evidence="6">
    <location>
        <begin position="225"/>
        <end position="245"/>
    </location>
</feature>
<dbReference type="Pfam" id="PF07690">
    <property type="entry name" value="MFS_1"/>
    <property type="match status" value="1"/>
</dbReference>
<keyword evidence="9" id="KW-1185">Reference proteome</keyword>
<dbReference type="SUPFAM" id="SSF103473">
    <property type="entry name" value="MFS general substrate transporter"/>
    <property type="match status" value="1"/>
</dbReference>
<feature type="domain" description="Major facilitator superfamily (MFS) profile" evidence="7">
    <location>
        <begin position="68"/>
        <end position="478"/>
    </location>
</feature>
<accession>A0A1E4TPM5</accession>
<feature type="transmembrane region" description="Helical" evidence="6">
    <location>
        <begin position="452"/>
        <end position="473"/>
    </location>
</feature>
<dbReference type="PANTHER" id="PTHR43791:SF103">
    <property type="entry name" value="MAJOR FACILITATOR SUPERFAMILY (MFS) PROFILE DOMAIN-CONTAINING PROTEIN-RELATED"/>
    <property type="match status" value="1"/>
</dbReference>
<dbReference type="STRING" id="669874.A0A1E4TPM5"/>
<comment type="subcellular location">
    <subcellularLocation>
        <location evidence="1">Membrane</location>
        <topology evidence="1">Multi-pass membrane protein</topology>
    </subcellularLocation>
</comment>
<feature type="transmembrane region" description="Helical" evidence="6">
    <location>
        <begin position="160"/>
        <end position="183"/>
    </location>
</feature>
<feature type="transmembrane region" description="Helical" evidence="6">
    <location>
        <begin position="330"/>
        <end position="353"/>
    </location>
</feature>
<feature type="transmembrane region" description="Helical" evidence="6">
    <location>
        <begin position="105"/>
        <end position="123"/>
    </location>
</feature>
<evidence type="ECO:0000256" key="5">
    <source>
        <dbReference type="ARBA" id="ARBA00023136"/>
    </source>
</evidence>
<dbReference type="Gene3D" id="1.20.1250.20">
    <property type="entry name" value="MFS general substrate transporter like domains"/>
    <property type="match status" value="1"/>
</dbReference>
<sequence length="511" mass="57072">MSSEEQLGESNFLKNQGTKIDIKSLEVVKSHSEKELDLGAEFLAKNSEHADYTPAEARKVLFKIDLMLMPIMTVATTLAAADKIVISNAALYGMETDCKLVGQQYSWIASIFYFGYLGMEAPANYLIQRYPVAKCLGISFIIWSSILMCIGAANNFATLAALRFLLGMGETFLFPALTVITSMFYRKKEQPFRTAIWFSGFSSLITGSLSYGIGTSNSSVASWRLLFITFGAITFGISWIMLILIPDSPMKCRFFSTREKYIAIDRTKENRTGTKNKVFKKDQAIEALLSPTTWCMAIFVFSINIANGGLVSFAAQIVSGLGYSEHRTVLMGLPTGVFMTFSSWLIALPCLVVPGKFRTVITAIVTLCPLICCVLMMKLTDKISRLLAYYFFYFYWGPYVSMCSLSMANTSGHTKKTVVNAINFISYCVANIVAPQFFLSSQSPEYPTGYDAILSFLAVSIVTILIYGLLCILENKKRNKKYGIVDSSYKMELDILDLTDIQKAEVFRYTW</sequence>
<feature type="transmembrane region" description="Helical" evidence="6">
    <location>
        <begin position="360"/>
        <end position="380"/>
    </location>
</feature>
<dbReference type="PROSITE" id="PS50850">
    <property type="entry name" value="MFS"/>
    <property type="match status" value="1"/>
</dbReference>
<dbReference type="PANTHER" id="PTHR43791">
    <property type="entry name" value="PERMEASE-RELATED"/>
    <property type="match status" value="1"/>
</dbReference>
<evidence type="ECO:0000256" key="4">
    <source>
        <dbReference type="ARBA" id="ARBA00022989"/>
    </source>
</evidence>
<protein>
    <recommendedName>
        <fullName evidence="7">Major facilitator superfamily (MFS) profile domain-containing protein</fullName>
    </recommendedName>
</protein>
<name>A0A1E4TPM5_PACTA</name>
<evidence type="ECO:0000256" key="2">
    <source>
        <dbReference type="ARBA" id="ARBA00022448"/>
    </source>
</evidence>
<dbReference type="EMBL" id="KV454017">
    <property type="protein sequence ID" value="ODV93697.1"/>
    <property type="molecule type" value="Genomic_DNA"/>
</dbReference>
<evidence type="ECO:0000313" key="9">
    <source>
        <dbReference type="Proteomes" id="UP000094236"/>
    </source>
</evidence>
<dbReference type="InterPro" id="IPR011701">
    <property type="entry name" value="MFS"/>
</dbReference>
<feature type="transmembrane region" description="Helical" evidence="6">
    <location>
        <begin position="66"/>
        <end position="85"/>
    </location>
</feature>